<evidence type="ECO:0000313" key="7">
    <source>
        <dbReference type="EMBL" id="ERL51818.1"/>
    </source>
</evidence>
<evidence type="ECO:0000313" key="8">
    <source>
        <dbReference type="Proteomes" id="UP000019113"/>
    </source>
</evidence>
<accession>W1N8J1</accession>
<dbReference type="NCBIfam" id="TIGR04283">
    <property type="entry name" value="glyco_like_mftF"/>
    <property type="match status" value="1"/>
</dbReference>
<dbReference type="KEGG" id="hhu:AR456_15395"/>
<keyword evidence="5" id="KW-0472">Membrane</keyword>
<comment type="caution">
    <text evidence="7">The sequence shown here is derived from an EMBL/GenBank/DDBJ whole genome shotgun (WGS) entry which is preliminary data.</text>
</comment>
<dbReference type="Gene3D" id="3.90.550.10">
    <property type="entry name" value="Spore Coat Polysaccharide Biosynthesis Protein SpsA, Chain A"/>
    <property type="match status" value="1"/>
</dbReference>
<dbReference type="SUPFAM" id="SSF53448">
    <property type="entry name" value="Nucleotide-diphospho-sugar transferases"/>
    <property type="match status" value="1"/>
</dbReference>
<dbReference type="GO" id="GO:0005886">
    <property type="term" value="C:plasma membrane"/>
    <property type="evidence" value="ECO:0007669"/>
    <property type="project" value="UniProtKB-SubCell"/>
</dbReference>
<dbReference type="CDD" id="cd02522">
    <property type="entry name" value="GT_2_like_a"/>
    <property type="match status" value="1"/>
</dbReference>
<dbReference type="EMBL" id="AVBC01000020">
    <property type="protein sequence ID" value="ERL51818.1"/>
    <property type="molecule type" value="Genomic_DNA"/>
</dbReference>
<evidence type="ECO:0000256" key="1">
    <source>
        <dbReference type="ARBA" id="ARBA00004236"/>
    </source>
</evidence>
<sequence>MPPVETPPAPPTAPCLSIIVIMLNEASSIHARLAALAPLRDQGCELIVVDGGSRDDSVEQALPLADQLLVTSAGRAHQLNVGAMQANADYLLFLHADTQLPDDALIAIERGLSRHGWGRFDVRIDGCSRWLSLIGMMINLRSRLTGIATGDQAIFMTHDWWKEVGGFPEQPLMEDIEISRCLKRLGAPACLSVQVVTDGRRWEQHGVFTTIWLMWRLRWRYWRGTDPAQLAREYRDVR</sequence>
<evidence type="ECO:0000256" key="2">
    <source>
        <dbReference type="ARBA" id="ARBA00022475"/>
    </source>
</evidence>
<dbReference type="eggNOG" id="COG1215">
    <property type="taxonomic scope" value="Bacteria"/>
</dbReference>
<evidence type="ECO:0000256" key="4">
    <source>
        <dbReference type="ARBA" id="ARBA00022679"/>
    </source>
</evidence>
<evidence type="ECO:0000256" key="5">
    <source>
        <dbReference type="ARBA" id="ARBA00023136"/>
    </source>
</evidence>
<name>W1N8J1_9GAMM</name>
<dbReference type="InterPro" id="IPR001173">
    <property type="entry name" value="Glyco_trans_2-like"/>
</dbReference>
<dbReference type="AlphaFoldDB" id="W1N8J1"/>
<dbReference type="GO" id="GO:0016757">
    <property type="term" value="F:glycosyltransferase activity"/>
    <property type="evidence" value="ECO:0007669"/>
    <property type="project" value="UniProtKB-KW"/>
</dbReference>
<keyword evidence="2" id="KW-1003">Cell membrane</keyword>
<feature type="domain" description="Glycosyltransferase 2-like" evidence="6">
    <location>
        <begin position="17"/>
        <end position="106"/>
    </location>
</feature>
<dbReference type="PATRIC" id="fig|1178482.3.peg.1499"/>
<dbReference type="STRING" id="1178482.AR456_15395"/>
<dbReference type="InterPro" id="IPR026461">
    <property type="entry name" value="Trfase_2_rSAM/seldom_assoc"/>
</dbReference>
<organism evidence="7 8">
    <name type="scientific">Halomonas huangheensis</name>
    <dbReference type="NCBI Taxonomy" id="1178482"/>
    <lineage>
        <taxon>Bacteria</taxon>
        <taxon>Pseudomonadati</taxon>
        <taxon>Pseudomonadota</taxon>
        <taxon>Gammaproteobacteria</taxon>
        <taxon>Oceanospirillales</taxon>
        <taxon>Halomonadaceae</taxon>
        <taxon>Halomonas</taxon>
    </lineage>
</organism>
<evidence type="ECO:0000259" key="6">
    <source>
        <dbReference type="Pfam" id="PF00535"/>
    </source>
</evidence>
<evidence type="ECO:0000256" key="3">
    <source>
        <dbReference type="ARBA" id="ARBA00022676"/>
    </source>
</evidence>
<protein>
    <recommendedName>
        <fullName evidence="6">Glycosyltransferase 2-like domain-containing protein</fullName>
    </recommendedName>
</protein>
<dbReference type="Pfam" id="PF00535">
    <property type="entry name" value="Glycos_transf_2"/>
    <property type="match status" value="1"/>
</dbReference>
<dbReference type="OrthoDB" id="5291101at2"/>
<proteinExistence type="predicted"/>
<comment type="subcellular location">
    <subcellularLocation>
        <location evidence="1">Cell membrane</location>
    </subcellularLocation>
</comment>
<keyword evidence="3" id="KW-0328">Glycosyltransferase</keyword>
<dbReference type="RefSeq" id="WP_021818454.1">
    <property type="nucleotide sequence ID" value="NZ_AVBC01000020.1"/>
</dbReference>
<dbReference type="InterPro" id="IPR029044">
    <property type="entry name" value="Nucleotide-diphossugar_trans"/>
</dbReference>
<reference evidence="7 8" key="1">
    <citation type="submission" date="2013-08" db="EMBL/GenBank/DDBJ databases">
        <title>draft genome of Halomonas huanghegensis, strain BJGMM-B45T.</title>
        <authorList>
            <person name="Miao C."/>
            <person name="Wan Y."/>
            <person name="Jin W."/>
        </authorList>
    </citation>
    <scope>NUCLEOTIDE SEQUENCE [LARGE SCALE GENOMIC DNA]</scope>
    <source>
        <strain evidence="7 8">BJGMM-B45</strain>
    </source>
</reference>
<dbReference type="PANTHER" id="PTHR43646">
    <property type="entry name" value="GLYCOSYLTRANSFERASE"/>
    <property type="match status" value="1"/>
</dbReference>
<dbReference type="PANTHER" id="PTHR43646:SF2">
    <property type="entry name" value="GLYCOSYLTRANSFERASE 2-LIKE DOMAIN-CONTAINING PROTEIN"/>
    <property type="match status" value="1"/>
</dbReference>
<keyword evidence="4" id="KW-0808">Transferase</keyword>
<keyword evidence="8" id="KW-1185">Reference proteome</keyword>
<gene>
    <name evidence="7" type="ORF">BJB45_11680</name>
</gene>
<dbReference type="Proteomes" id="UP000019113">
    <property type="component" value="Unassembled WGS sequence"/>
</dbReference>